<accession>A0A2V3UUV2</accession>
<dbReference type="InterPro" id="IPR005493">
    <property type="entry name" value="RraA/RraA-like"/>
</dbReference>
<dbReference type="Pfam" id="PF03737">
    <property type="entry name" value="RraA-like"/>
    <property type="match status" value="1"/>
</dbReference>
<dbReference type="SUPFAM" id="SSF89562">
    <property type="entry name" value="RraA-like"/>
    <property type="match status" value="1"/>
</dbReference>
<dbReference type="EMBL" id="QJJK01000001">
    <property type="protein sequence ID" value="PXW64508.1"/>
    <property type="molecule type" value="Genomic_DNA"/>
</dbReference>
<comment type="caution">
    <text evidence="2">The sequence shown here is derived from an EMBL/GenBank/DDBJ whole genome shotgun (WGS) entry which is preliminary data.</text>
</comment>
<proteinExistence type="predicted"/>
<comment type="cofactor">
    <cofactor evidence="1">
        <name>Mg(2+)</name>
        <dbReference type="ChEBI" id="CHEBI:18420"/>
    </cofactor>
</comment>
<keyword evidence="1" id="KW-0479">Metal-binding</keyword>
<keyword evidence="3" id="KW-1185">Reference proteome</keyword>
<dbReference type="Proteomes" id="UP000248021">
    <property type="component" value="Unassembled WGS sequence"/>
</dbReference>
<dbReference type="InterPro" id="IPR036704">
    <property type="entry name" value="RraA/RraA-like_sf"/>
</dbReference>
<evidence type="ECO:0000256" key="1">
    <source>
        <dbReference type="PIRSR" id="PIRSR605493-1"/>
    </source>
</evidence>
<dbReference type="CDD" id="cd16841">
    <property type="entry name" value="RraA_family"/>
    <property type="match status" value="1"/>
</dbReference>
<reference evidence="2 3" key="1">
    <citation type="submission" date="2018-05" db="EMBL/GenBank/DDBJ databases">
        <title>Genomic Encyclopedia of Type Strains, Phase IV (KMG-IV): sequencing the most valuable type-strain genomes for metagenomic binning, comparative biology and taxonomic classification.</title>
        <authorList>
            <person name="Goeker M."/>
        </authorList>
    </citation>
    <scope>NUCLEOTIDE SEQUENCE [LARGE SCALE GENOMIC DNA]</scope>
    <source>
        <strain evidence="2 3">DSM 6462</strain>
    </source>
</reference>
<sequence length="216" mass="23945">MKDEMTTRLERCYTGVVHDVMRAMGLKNFTLPAEIRPNMPEKVLAGPAFTIDGRVDPTADPHQTLLEWTGLLSKAKAGHVWVSQPNDRVVANMGELSAETLKNKGVLGCIADGYVRDSNFLLALEFQTWSRGYTPRDVVGYWLPRAFDVDIKIGDVVIAPGDYMIGDRDGLIRIPQAQVEEIVAAAEQAIATENLVRKAILEGVDPQEAYLRFGKF</sequence>
<feature type="binding site" evidence="1">
    <location>
        <position position="116"/>
    </location>
    <ligand>
        <name>substrate</name>
    </ligand>
</feature>
<keyword evidence="1" id="KW-0460">Magnesium</keyword>
<feature type="binding site" evidence="1">
    <location>
        <position position="117"/>
    </location>
    <ligand>
        <name>Mg(2+)</name>
        <dbReference type="ChEBI" id="CHEBI:18420"/>
    </ligand>
</feature>
<dbReference type="Gene3D" id="3.50.30.40">
    <property type="entry name" value="Ribonuclease E inhibitor RraA/RraA-like"/>
    <property type="match status" value="1"/>
</dbReference>
<protein>
    <submittedName>
        <fullName evidence="2">Regulator of RNase E activity RraA</fullName>
    </submittedName>
</protein>
<evidence type="ECO:0000313" key="3">
    <source>
        <dbReference type="Proteomes" id="UP000248021"/>
    </source>
</evidence>
<dbReference type="GO" id="GO:0046872">
    <property type="term" value="F:metal ion binding"/>
    <property type="evidence" value="ECO:0007669"/>
    <property type="project" value="UniProtKB-KW"/>
</dbReference>
<dbReference type="RefSeq" id="WP_110372583.1">
    <property type="nucleotide sequence ID" value="NZ_JAHBRY010000001.1"/>
</dbReference>
<gene>
    <name evidence="2" type="ORF">C7450_101263</name>
</gene>
<name>A0A2V3UUV2_9HYPH</name>
<dbReference type="OrthoDB" id="9812532at2"/>
<dbReference type="AlphaFoldDB" id="A0A2V3UUV2"/>
<evidence type="ECO:0000313" key="2">
    <source>
        <dbReference type="EMBL" id="PXW64508.1"/>
    </source>
</evidence>
<organism evidence="2 3">
    <name type="scientific">Chelatococcus asaccharovorans</name>
    <dbReference type="NCBI Taxonomy" id="28210"/>
    <lineage>
        <taxon>Bacteria</taxon>
        <taxon>Pseudomonadati</taxon>
        <taxon>Pseudomonadota</taxon>
        <taxon>Alphaproteobacteria</taxon>
        <taxon>Hyphomicrobiales</taxon>
        <taxon>Chelatococcaceae</taxon>
        <taxon>Chelatococcus</taxon>
    </lineage>
</organism>